<evidence type="ECO:0000313" key="4">
    <source>
        <dbReference type="Proteomes" id="UP000466799"/>
    </source>
</evidence>
<evidence type="ECO:0000313" key="2">
    <source>
        <dbReference type="EMBL" id="PNV57539.1"/>
    </source>
</evidence>
<comment type="caution">
    <text evidence="2">The sequence shown here is derived from an EMBL/GenBank/DDBJ whole genome shotgun (WGS) entry which is preliminary data.</text>
</comment>
<evidence type="ECO:0000313" key="3">
    <source>
        <dbReference type="Proteomes" id="UP000236514"/>
    </source>
</evidence>
<evidence type="ECO:0008006" key="5">
    <source>
        <dbReference type="Google" id="ProtNLM"/>
    </source>
</evidence>
<proteinExistence type="predicted"/>
<protein>
    <recommendedName>
        <fullName evidence="5">NAD(+)--protein-arginine ADP-ribosyltransferase</fullName>
    </recommendedName>
</protein>
<dbReference type="Gene3D" id="3.90.176.10">
    <property type="entry name" value="Toxin ADP-ribosyltransferase, Chain A, domain 1"/>
    <property type="match status" value="1"/>
</dbReference>
<organism evidence="2 3">
    <name type="scientific">Limosilactobacillus fermentum</name>
    <name type="common">Lactobacillus fermentum</name>
    <dbReference type="NCBI Taxonomy" id="1613"/>
    <lineage>
        <taxon>Bacteria</taxon>
        <taxon>Bacillati</taxon>
        <taxon>Bacillota</taxon>
        <taxon>Bacilli</taxon>
        <taxon>Lactobacillales</taxon>
        <taxon>Lactobacillaceae</taxon>
        <taxon>Limosilactobacillus</taxon>
    </lineage>
</organism>
<reference evidence="2 3" key="1">
    <citation type="submission" date="2018-01" db="EMBL/GenBank/DDBJ databases">
        <title>Draft genome sequence of the feruloyl esterase-producing strain Lactobacillus fermentum CRL 1446, isolated from artisanal goat milk cheese.</title>
        <authorList>
            <person name="Abeijon Mukdsi M.C."/>
            <person name="Saavedra L."/>
            <person name="Gauffin Cano M.P."/>
            <person name="Hebert E.M."/>
            <person name="Medina R.B."/>
        </authorList>
    </citation>
    <scope>NUCLEOTIDE SEQUENCE [LARGE SCALE GENOMIC DNA]</scope>
    <source>
        <strain evidence="2 3">CRL 1446</strain>
    </source>
</reference>
<dbReference type="EMBL" id="POTQ01000015">
    <property type="protein sequence ID" value="PNV57539.1"/>
    <property type="molecule type" value="Genomic_DNA"/>
</dbReference>
<dbReference type="Proteomes" id="UP000236514">
    <property type="component" value="Unassembled WGS sequence"/>
</dbReference>
<dbReference type="SUPFAM" id="SSF56399">
    <property type="entry name" value="ADP-ribosylation"/>
    <property type="match status" value="1"/>
</dbReference>
<dbReference type="PROSITE" id="PS51996">
    <property type="entry name" value="TR_MART"/>
    <property type="match status" value="1"/>
</dbReference>
<dbReference type="AlphaFoldDB" id="A0A2K2THP3"/>
<evidence type="ECO:0000313" key="1">
    <source>
        <dbReference type="EMBL" id="MPQ34385.1"/>
    </source>
</evidence>
<accession>A0A2K2THP3</accession>
<gene>
    <name evidence="2" type="ORF">C1Y38_07370</name>
    <name evidence="1" type="ORF">GC247_00240</name>
</gene>
<dbReference type="EMBL" id="WHJL01000002">
    <property type="protein sequence ID" value="MPQ34385.1"/>
    <property type="molecule type" value="Genomic_DNA"/>
</dbReference>
<reference evidence="1 4" key="2">
    <citation type="submission" date="2019-10" db="EMBL/GenBank/DDBJ databases">
        <title>Genome Sequencing and assembly of Lactobacillus fermentum I2, a lactic acid bacteria.</title>
        <authorList>
            <person name="Lopes L.S."/>
            <person name="Persinoti G.F."/>
            <person name="Riano-Pachon D.M."/>
            <person name="Labate C.A."/>
        </authorList>
    </citation>
    <scope>NUCLEOTIDE SEQUENCE [LARGE SCALE GENOMIC DNA]</scope>
    <source>
        <strain evidence="1 4">I2</strain>
    </source>
</reference>
<name>A0A2K2THP3_LIMFE</name>
<sequence length="68" mass="8012">MARGNREKVFDKDDTFRIIIGKSHSERYVSSIRSDEGEILFPRGTRFKVVKYYQDENGKNIIDVEEVE</sequence>
<dbReference type="Proteomes" id="UP000466799">
    <property type="component" value="Unassembled WGS sequence"/>
</dbReference>